<evidence type="ECO:0000256" key="4">
    <source>
        <dbReference type="SAM" id="SignalP"/>
    </source>
</evidence>
<accession>A0A143PPK3</accession>
<feature type="coiled-coil region" evidence="3">
    <location>
        <begin position="167"/>
        <end position="217"/>
    </location>
</feature>
<gene>
    <name evidence="6" type="primary">macA_3</name>
    <name evidence="6" type="ORF">LuPra_02978</name>
</gene>
<evidence type="ECO:0000259" key="5">
    <source>
        <dbReference type="Pfam" id="PF25954"/>
    </source>
</evidence>
<proteinExistence type="predicted"/>
<dbReference type="GO" id="GO:0030313">
    <property type="term" value="C:cell envelope"/>
    <property type="evidence" value="ECO:0007669"/>
    <property type="project" value="UniProtKB-SubCell"/>
</dbReference>
<reference evidence="6 7" key="1">
    <citation type="journal article" date="2016" name="Genome Announc.">
        <title>First Complete Genome Sequence of a Subdivision 6 Acidobacterium Strain.</title>
        <authorList>
            <person name="Huang S."/>
            <person name="Vieira S."/>
            <person name="Bunk B."/>
            <person name="Riedel T."/>
            <person name="Sproer C."/>
            <person name="Overmann J."/>
        </authorList>
    </citation>
    <scope>NUCLEOTIDE SEQUENCE [LARGE SCALE GENOMIC DNA]</scope>
    <source>
        <strain evidence="7">DSM 100886 HEG_-6_39</strain>
    </source>
</reference>
<evidence type="ECO:0000313" key="7">
    <source>
        <dbReference type="Proteomes" id="UP000076079"/>
    </source>
</evidence>
<dbReference type="PROSITE" id="PS51257">
    <property type="entry name" value="PROKAR_LIPOPROTEIN"/>
    <property type="match status" value="1"/>
</dbReference>
<keyword evidence="7" id="KW-1185">Reference proteome</keyword>
<dbReference type="Gene3D" id="2.40.30.170">
    <property type="match status" value="1"/>
</dbReference>
<evidence type="ECO:0000256" key="2">
    <source>
        <dbReference type="ARBA" id="ARBA00023054"/>
    </source>
</evidence>
<dbReference type="PANTHER" id="PTHR32347">
    <property type="entry name" value="EFFLUX SYSTEM COMPONENT YKNX-RELATED"/>
    <property type="match status" value="1"/>
</dbReference>
<evidence type="ECO:0000256" key="3">
    <source>
        <dbReference type="SAM" id="Coils"/>
    </source>
</evidence>
<dbReference type="EMBL" id="CP015136">
    <property type="protein sequence ID" value="AMY09754.1"/>
    <property type="molecule type" value="Genomic_DNA"/>
</dbReference>
<keyword evidence="4" id="KW-0732">Signal</keyword>
<dbReference type="InterPro" id="IPR050465">
    <property type="entry name" value="UPF0194_transport"/>
</dbReference>
<protein>
    <submittedName>
        <fullName evidence="6">Macrolide-specific efflux protein MacA</fullName>
    </submittedName>
</protein>
<name>A0A143PPK3_LUTPR</name>
<dbReference type="Pfam" id="PF25954">
    <property type="entry name" value="Beta-barrel_RND_2"/>
    <property type="match status" value="1"/>
</dbReference>
<feature type="coiled-coil region" evidence="3">
    <location>
        <begin position="115"/>
        <end position="142"/>
    </location>
</feature>
<dbReference type="RefSeq" id="WP_110171476.1">
    <property type="nucleotide sequence ID" value="NZ_CP015136.1"/>
</dbReference>
<dbReference type="InterPro" id="IPR058792">
    <property type="entry name" value="Beta-barrel_RND_2"/>
</dbReference>
<feature type="signal peptide" evidence="4">
    <location>
        <begin position="1"/>
        <end position="26"/>
    </location>
</feature>
<keyword evidence="2 3" id="KW-0175">Coiled coil</keyword>
<sequence precursor="true">MHSISRLISLGLLLAAVGCASGSASAPVADSTASAPSSTAVVERRDVTHVLRLHGSVEAQNAAAVVVPRIMGQGGLNTGQSPNALVVTRIVTNGTRVRVGDLLVEFDRQAQVNLALEKKAEFRDLTEQVRKKQAEQAEQRAKDETALMTAENALKLARLEVDKNELLPKIEAEKNLLLREAAEAELAQLRKTYDLKLTAARAEVRTLEVRRDRARRAWEHAEANAERLLIRAPIEGLAVLRTIWKSGRLGEPQEGEEVRTGLGLLDVVAEGAMRVRVKLNQSDLPGMTVGLPADITLDAYPKQRYSGRLDGLAPVATPGMSDKVRTLLAVFSVQNADATLTPDLSAAVDVRLGAWSKALTVPRQAISWRDGVAGVSVNGQWRAVTVTALTEREAVIEKGVAAGDRVDLPGGARS</sequence>
<organism evidence="6 7">
    <name type="scientific">Luteitalea pratensis</name>
    <dbReference type="NCBI Taxonomy" id="1855912"/>
    <lineage>
        <taxon>Bacteria</taxon>
        <taxon>Pseudomonadati</taxon>
        <taxon>Acidobacteriota</taxon>
        <taxon>Vicinamibacteria</taxon>
        <taxon>Vicinamibacterales</taxon>
        <taxon>Vicinamibacteraceae</taxon>
        <taxon>Luteitalea</taxon>
    </lineage>
</organism>
<reference evidence="7" key="2">
    <citation type="submission" date="2016-04" db="EMBL/GenBank/DDBJ databases">
        <title>First Complete Genome Sequence of a Subdivision 6 Acidobacterium.</title>
        <authorList>
            <person name="Huang S."/>
            <person name="Vieira S."/>
            <person name="Bunk B."/>
            <person name="Riedel T."/>
            <person name="Sproeer C."/>
            <person name="Overmann J."/>
        </authorList>
    </citation>
    <scope>NUCLEOTIDE SEQUENCE [LARGE SCALE GENOMIC DNA]</scope>
    <source>
        <strain evidence="7">DSM 100886 HEG_-6_39</strain>
    </source>
</reference>
<feature type="domain" description="CusB-like beta-barrel" evidence="5">
    <location>
        <begin position="276"/>
        <end position="350"/>
    </location>
</feature>
<dbReference type="AlphaFoldDB" id="A0A143PPK3"/>
<evidence type="ECO:0000313" key="6">
    <source>
        <dbReference type="EMBL" id="AMY09754.1"/>
    </source>
</evidence>
<dbReference type="STRING" id="1855912.LuPra_02978"/>
<comment type="subcellular location">
    <subcellularLocation>
        <location evidence="1">Cell envelope</location>
    </subcellularLocation>
</comment>
<dbReference type="OrthoDB" id="128850at2"/>
<feature type="chain" id="PRO_5007511780" evidence="4">
    <location>
        <begin position="27"/>
        <end position="414"/>
    </location>
</feature>
<dbReference type="PANTHER" id="PTHR32347:SF23">
    <property type="entry name" value="BLL5650 PROTEIN"/>
    <property type="match status" value="1"/>
</dbReference>
<dbReference type="Proteomes" id="UP000076079">
    <property type="component" value="Chromosome"/>
</dbReference>
<evidence type="ECO:0000256" key="1">
    <source>
        <dbReference type="ARBA" id="ARBA00004196"/>
    </source>
</evidence>
<dbReference type="KEGG" id="abac:LuPra_02978"/>